<gene>
    <name evidence="1" type="ORF">B0H16DRAFT_1480910</name>
</gene>
<proteinExistence type="predicted"/>
<organism evidence="1 2">
    <name type="scientific">Mycena metata</name>
    <dbReference type="NCBI Taxonomy" id="1033252"/>
    <lineage>
        <taxon>Eukaryota</taxon>
        <taxon>Fungi</taxon>
        <taxon>Dikarya</taxon>
        <taxon>Basidiomycota</taxon>
        <taxon>Agaricomycotina</taxon>
        <taxon>Agaricomycetes</taxon>
        <taxon>Agaricomycetidae</taxon>
        <taxon>Agaricales</taxon>
        <taxon>Marasmiineae</taxon>
        <taxon>Mycenaceae</taxon>
        <taxon>Mycena</taxon>
    </lineage>
</organism>
<dbReference type="AlphaFoldDB" id="A0AAD7MBK8"/>
<evidence type="ECO:0000313" key="1">
    <source>
        <dbReference type="EMBL" id="KAJ7709411.1"/>
    </source>
</evidence>
<comment type="caution">
    <text evidence="1">The sequence shown here is derived from an EMBL/GenBank/DDBJ whole genome shotgun (WGS) entry which is preliminary data.</text>
</comment>
<name>A0AAD7MBK8_9AGAR</name>
<dbReference type="EMBL" id="JARKIB010000418">
    <property type="protein sequence ID" value="KAJ7709411.1"/>
    <property type="molecule type" value="Genomic_DNA"/>
</dbReference>
<reference evidence="1" key="1">
    <citation type="submission" date="2023-03" db="EMBL/GenBank/DDBJ databases">
        <title>Massive genome expansion in bonnet fungi (Mycena s.s.) driven by repeated elements and novel gene families across ecological guilds.</title>
        <authorList>
            <consortium name="Lawrence Berkeley National Laboratory"/>
            <person name="Harder C.B."/>
            <person name="Miyauchi S."/>
            <person name="Viragh M."/>
            <person name="Kuo A."/>
            <person name="Thoen E."/>
            <person name="Andreopoulos B."/>
            <person name="Lu D."/>
            <person name="Skrede I."/>
            <person name="Drula E."/>
            <person name="Henrissat B."/>
            <person name="Morin E."/>
            <person name="Kohler A."/>
            <person name="Barry K."/>
            <person name="LaButti K."/>
            <person name="Morin E."/>
            <person name="Salamov A."/>
            <person name="Lipzen A."/>
            <person name="Mereny Z."/>
            <person name="Hegedus B."/>
            <person name="Baldrian P."/>
            <person name="Stursova M."/>
            <person name="Weitz H."/>
            <person name="Taylor A."/>
            <person name="Grigoriev I.V."/>
            <person name="Nagy L.G."/>
            <person name="Martin F."/>
            <person name="Kauserud H."/>
        </authorList>
    </citation>
    <scope>NUCLEOTIDE SEQUENCE</scope>
    <source>
        <strain evidence="1">CBHHK182m</strain>
    </source>
</reference>
<evidence type="ECO:0000313" key="2">
    <source>
        <dbReference type="Proteomes" id="UP001215598"/>
    </source>
</evidence>
<accession>A0AAD7MBK8</accession>
<sequence>MSASRLALHTPKYPPLSPSVYGFLQHARAPSGASSLPPHYITTIMRPNPHANGIDLSQISLQAIDTPLLIQRELIEKHSILWSELSVPPGSESAAETVTSGCMKKGYIIVGKYLGCDLVCICALQVNYEPRNIQNDGVMDGKGRFEVTYGGLFSIWRVGRLVAPSQDIRIFSFVKGKYFILIMANRGGSNPRRRHVEMFVEVLPGRLTLLAIKKNTNPSDLKNGNIDAQVEPWERLKRSAEATKVIKRGTEN</sequence>
<dbReference type="Proteomes" id="UP001215598">
    <property type="component" value="Unassembled WGS sequence"/>
</dbReference>
<protein>
    <submittedName>
        <fullName evidence="1">Uncharacterized protein</fullName>
    </submittedName>
</protein>
<keyword evidence="2" id="KW-1185">Reference proteome</keyword>